<reference evidence="1 2" key="1">
    <citation type="submission" date="2016-01" db="EMBL/GenBank/DDBJ databases">
        <authorList>
            <person name="Oliw E.H."/>
        </authorList>
    </citation>
    <scope>NUCLEOTIDE SEQUENCE [LARGE SCALE GENOMIC DNA]</scope>
    <source>
        <strain evidence="1 2">Zutra 3-1</strain>
    </source>
</reference>
<dbReference type="Proteomes" id="UP000191987">
    <property type="component" value="Unassembled WGS sequence"/>
</dbReference>
<organism evidence="1 2">
    <name type="scientific">Agrobacterium deltaense Zutra 3/1</name>
    <dbReference type="NCBI Taxonomy" id="1183427"/>
    <lineage>
        <taxon>Bacteria</taxon>
        <taxon>Pseudomonadati</taxon>
        <taxon>Pseudomonadota</taxon>
        <taxon>Alphaproteobacteria</taxon>
        <taxon>Hyphomicrobiales</taxon>
        <taxon>Rhizobiaceae</taxon>
        <taxon>Rhizobium/Agrobacterium group</taxon>
        <taxon>Agrobacterium</taxon>
    </lineage>
</organism>
<gene>
    <name evidence="1" type="ORF">AGR7C_Cc110486</name>
</gene>
<protein>
    <submittedName>
        <fullName evidence="1">Uncharacterized protein</fullName>
    </submittedName>
</protein>
<name>A0A1S7P7S0_9HYPH</name>
<proteinExistence type="predicted"/>
<evidence type="ECO:0000313" key="1">
    <source>
        <dbReference type="EMBL" id="CUX17069.1"/>
    </source>
</evidence>
<accession>A0A1S7P7S0</accession>
<sequence length="41" mass="4554">MAGYLDTMTQTRVWFGREPADDHALVASPPLLPAVRRLDSV</sequence>
<dbReference type="AlphaFoldDB" id="A0A1S7P7S0"/>
<evidence type="ECO:0000313" key="2">
    <source>
        <dbReference type="Proteomes" id="UP000191987"/>
    </source>
</evidence>
<dbReference type="EMBL" id="FBWG01000003">
    <property type="protein sequence ID" value="CUX17069.1"/>
    <property type="molecule type" value="Genomic_DNA"/>
</dbReference>